<dbReference type="Proteomes" id="UP000270216">
    <property type="component" value="Unassembled WGS sequence"/>
</dbReference>
<dbReference type="RefSeq" id="WP_124988541.1">
    <property type="nucleotide sequence ID" value="NZ_PYYA01000003.1"/>
</dbReference>
<proteinExistence type="predicted"/>
<accession>A0ABX9ZSD5</accession>
<gene>
    <name evidence="1" type="ORF">EJE83_07340</name>
</gene>
<dbReference type="EMBL" id="RWHX01000008">
    <property type="protein sequence ID" value="RSK83841.1"/>
    <property type="molecule type" value="Genomic_DNA"/>
</dbReference>
<reference evidence="1 2" key="1">
    <citation type="submission" date="2018-12" db="EMBL/GenBank/DDBJ databases">
        <title>Whole genome sequence of a Pandoraea apista isolate from a patient with cystic fibrosis.</title>
        <authorList>
            <person name="Kenna D.T."/>
            <person name="Turton J.F."/>
        </authorList>
    </citation>
    <scope>NUCLEOTIDE SEQUENCE [LARGE SCALE GENOMIC DNA]</scope>
    <source>
        <strain evidence="1 2">Pa13324</strain>
    </source>
</reference>
<evidence type="ECO:0000313" key="2">
    <source>
        <dbReference type="Proteomes" id="UP000270216"/>
    </source>
</evidence>
<sequence>MRISKLLPSPRTHGWHEIARYVAIVIAFGTTSLSANAEFYAWRVGTTSYRTGTAQMEYQVVWSVGQNRDQAIQNLNKTTWIGPPVARVGGGQTLDELTKCQTAGYFAVILTSQAPAGACGKSSRAAAYKAALKSCQSKADCTFTASPNLQIISGFDSGKYAGPNLAPNQQMSFRYLGERVEECGFSFMTGRNDQCRDTTSGSAVVTPFDPQRFLAKYK</sequence>
<protein>
    <recommendedName>
        <fullName evidence="3">DUF4189 domain-containing protein</fullName>
    </recommendedName>
</protein>
<keyword evidence="2" id="KW-1185">Reference proteome</keyword>
<evidence type="ECO:0000313" key="1">
    <source>
        <dbReference type="EMBL" id="RSK83841.1"/>
    </source>
</evidence>
<evidence type="ECO:0008006" key="3">
    <source>
        <dbReference type="Google" id="ProtNLM"/>
    </source>
</evidence>
<name>A0ABX9ZSD5_9BURK</name>
<organism evidence="1 2">
    <name type="scientific">Pandoraea apista</name>
    <dbReference type="NCBI Taxonomy" id="93218"/>
    <lineage>
        <taxon>Bacteria</taxon>
        <taxon>Pseudomonadati</taxon>
        <taxon>Pseudomonadota</taxon>
        <taxon>Betaproteobacteria</taxon>
        <taxon>Burkholderiales</taxon>
        <taxon>Burkholderiaceae</taxon>
        <taxon>Pandoraea</taxon>
    </lineage>
</organism>
<comment type="caution">
    <text evidence="1">The sequence shown here is derived from an EMBL/GenBank/DDBJ whole genome shotgun (WGS) entry which is preliminary data.</text>
</comment>